<evidence type="ECO:0000256" key="3">
    <source>
        <dbReference type="ARBA" id="ARBA00029631"/>
    </source>
</evidence>
<evidence type="ECO:0000313" key="4">
    <source>
        <dbReference type="Proteomes" id="UP000694866"/>
    </source>
</evidence>
<accession>A0A9R1U4X2</accession>
<sequence length="161" mass="18110">MKHEKELDVYRDTSLRYLGYTNEVGEAFRSLIPKSVVWLSYVIASGYVLADTVHKGSREYSKESGDGKNRRVLLSATDTLLWQSFASVIVPGLVINRICAGVRFLQKPATSAALRSPWITTAVGLASIPLIIRPIDRGVEDAMDVTFRQWMGYHPHQNRED</sequence>
<dbReference type="AlphaFoldDB" id="A0A9R1U4X2"/>
<dbReference type="Proteomes" id="UP000694866">
    <property type="component" value="Unplaced"/>
</dbReference>
<organism evidence="4 5">
    <name type="scientific">Fopius arisanus</name>
    <dbReference type="NCBI Taxonomy" id="64838"/>
    <lineage>
        <taxon>Eukaryota</taxon>
        <taxon>Metazoa</taxon>
        <taxon>Ecdysozoa</taxon>
        <taxon>Arthropoda</taxon>
        <taxon>Hexapoda</taxon>
        <taxon>Insecta</taxon>
        <taxon>Pterygota</taxon>
        <taxon>Neoptera</taxon>
        <taxon>Endopterygota</taxon>
        <taxon>Hymenoptera</taxon>
        <taxon>Apocrita</taxon>
        <taxon>Ichneumonoidea</taxon>
        <taxon>Braconidae</taxon>
        <taxon>Opiinae</taxon>
        <taxon>Fopius</taxon>
    </lineage>
</organism>
<evidence type="ECO:0000313" key="5">
    <source>
        <dbReference type="RefSeq" id="XP_011308669.1"/>
    </source>
</evidence>
<keyword evidence="4" id="KW-1185">Reference proteome</keyword>
<dbReference type="PANTHER" id="PTHR11001:SF2">
    <property type="entry name" value="MITOCHONDRIAL FISSION PROCESS PROTEIN 1"/>
    <property type="match status" value="1"/>
</dbReference>
<dbReference type="Pfam" id="PF10558">
    <property type="entry name" value="MTP18"/>
    <property type="match status" value="2"/>
</dbReference>
<protein>
    <recommendedName>
        <fullName evidence="2">Mitochondrial fission process protein 1</fullName>
    </recommendedName>
    <alternativeName>
        <fullName evidence="3">Mitochondrial 18 kDa protein</fullName>
    </alternativeName>
</protein>
<dbReference type="PANTHER" id="PTHR11001">
    <property type="entry name" value="MITOCHONDRIAL FISSION PROCESS PROTEIN 1"/>
    <property type="match status" value="1"/>
</dbReference>
<dbReference type="GO" id="GO:0005739">
    <property type="term" value="C:mitochondrion"/>
    <property type="evidence" value="ECO:0007669"/>
    <property type="project" value="TreeGrafter"/>
</dbReference>
<dbReference type="KEGG" id="fas:105269822"/>
<reference evidence="5" key="1">
    <citation type="submission" date="2025-08" db="UniProtKB">
        <authorList>
            <consortium name="RefSeq"/>
        </authorList>
    </citation>
    <scope>IDENTIFICATION</scope>
    <source>
        <strain evidence="5">USDA-PBARC FA_bdor</strain>
        <tissue evidence="5">Whole organism</tissue>
    </source>
</reference>
<evidence type="ECO:0000256" key="1">
    <source>
        <dbReference type="ARBA" id="ARBA00009224"/>
    </source>
</evidence>
<dbReference type="GeneID" id="105269822"/>
<comment type="similarity">
    <text evidence="1">Belongs to the MTFP1 family.</text>
</comment>
<gene>
    <name evidence="5" type="primary">LOC105269822</name>
</gene>
<evidence type="ECO:0000256" key="2">
    <source>
        <dbReference type="ARBA" id="ARBA00017835"/>
    </source>
</evidence>
<proteinExistence type="inferred from homology"/>
<dbReference type="OrthoDB" id="424969at2759"/>
<dbReference type="InterPro" id="IPR019560">
    <property type="entry name" value="Mitochondrial_18_kDa_protein"/>
</dbReference>
<dbReference type="RefSeq" id="XP_011308669.1">
    <property type="nucleotide sequence ID" value="XM_011310367.1"/>
</dbReference>
<dbReference type="GO" id="GO:0000266">
    <property type="term" value="P:mitochondrial fission"/>
    <property type="evidence" value="ECO:0007669"/>
    <property type="project" value="TreeGrafter"/>
</dbReference>
<name>A0A9R1U4X2_9HYME</name>